<comment type="caution">
    <text evidence="1">The sequence shown here is derived from an EMBL/GenBank/DDBJ whole genome shotgun (WGS) entry which is preliminary data.</text>
</comment>
<organism evidence="1 2">
    <name type="scientific">Pleurodeles waltl</name>
    <name type="common">Iberian ribbed newt</name>
    <dbReference type="NCBI Taxonomy" id="8319"/>
    <lineage>
        <taxon>Eukaryota</taxon>
        <taxon>Metazoa</taxon>
        <taxon>Chordata</taxon>
        <taxon>Craniata</taxon>
        <taxon>Vertebrata</taxon>
        <taxon>Euteleostomi</taxon>
        <taxon>Amphibia</taxon>
        <taxon>Batrachia</taxon>
        <taxon>Caudata</taxon>
        <taxon>Salamandroidea</taxon>
        <taxon>Salamandridae</taxon>
        <taxon>Pleurodelinae</taxon>
        <taxon>Pleurodeles</taxon>
    </lineage>
</organism>
<proteinExistence type="predicted"/>
<dbReference type="AlphaFoldDB" id="A0AAV7T8E1"/>
<gene>
    <name evidence="1" type="ORF">NDU88_004302</name>
</gene>
<accession>A0AAV7T8E1</accession>
<protein>
    <submittedName>
        <fullName evidence="1">Uncharacterized protein</fullName>
    </submittedName>
</protein>
<evidence type="ECO:0000313" key="2">
    <source>
        <dbReference type="Proteomes" id="UP001066276"/>
    </source>
</evidence>
<evidence type="ECO:0000313" key="1">
    <source>
        <dbReference type="EMBL" id="KAJ1172455.1"/>
    </source>
</evidence>
<name>A0AAV7T8E1_PLEWA</name>
<keyword evidence="2" id="KW-1185">Reference proteome</keyword>
<reference evidence="1" key="1">
    <citation type="journal article" date="2022" name="bioRxiv">
        <title>Sequencing and chromosome-scale assembly of the giantPleurodeles waltlgenome.</title>
        <authorList>
            <person name="Brown T."/>
            <person name="Elewa A."/>
            <person name="Iarovenko S."/>
            <person name="Subramanian E."/>
            <person name="Araus A.J."/>
            <person name="Petzold A."/>
            <person name="Susuki M."/>
            <person name="Suzuki K.-i.T."/>
            <person name="Hayashi T."/>
            <person name="Toyoda A."/>
            <person name="Oliveira C."/>
            <person name="Osipova E."/>
            <person name="Leigh N.D."/>
            <person name="Simon A."/>
            <person name="Yun M.H."/>
        </authorList>
    </citation>
    <scope>NUCLEOTIDE SEQUENCE</scope>
    <source>
        <strain evidence="1">20211129_DDA</strain>
        <tissue evidence="1">Liver</tissue>
    </source>
</reference>
<sequence>MPAACVLAKLSAAVRPVKRLPERNNSVKVRYSTLWARAIAYRTSLSTESAKRKLAELRPIRQLDGHLSAVLAD</sequence>
<dbReference type="EMBL" id="JANPWB010000007">
    <property type="protein sequence ID" value="KAJ1172455.1"/>
    <property type="molecule type" value="Genomic_DNA"/>
</dbReference>
<dbReference type="Proteomes" id="UP001066276">
    <property type="component" value="Chromosome 4_1"/>
</dbReference>